<dbReference type="EMBL" id="FOYQ01000002">
    <property type="protein sequence ID" value="SFR48121.1"/>
    <property type="molecule type" value="Genomic_DNA"/>
</dbReference>
<dbReference type="AlphaFoldDB" id="A0A1I6H1B6"/>
<evidence type="ECO:0000313" key="3">
    <source>
        <dbReference type="Proteomes" id="UP000199534"/>
    </source>
</evidence>
<dbReference type="SUPFAM" id="SSF52317">
    <property type="entry name" value="Class I glutamine amidotransferase-like"/>
    <property type="match status" value="1"/>
</dbReference>
<organism evidence="2 3">
    <name type="scientific">Robiginitalea myxolifaciens</name>
    <dbReference type="NCBI Taxonomy" id="400055"/>
    <lineage>
        <taxon>Bacteria</taxon>
        <taxon>Pseudomonadati</taxon>
        <taxon>Bacteroidota</taxon>
        <taxon>Flavobacteriia</taxon>
        <taxon>Flavobacteriales</taxon>
        <taxon>Flavobacteriaceae</taxon>
        <taxon>Robiginitalea</taxon>
    </lineage>
</organism>
<dbReference type="GO" id="GO:0016811">
    <property type="term" value="F:hydrolase activity, acting on carbon-nitrogen (but not peptide) bonds, in linear amides"/>
    <property type="evidence" value="ECO:0007669"/>
    <property type="project" value="TreeGrafter"/>
</dbReference>
<dbReference type="Proteomes" id="UP000199534">
    <property type="component" value="Unassembled WGS sequence"/>
</dbReference>
<dbReference type="PANTHER" id="PTHR12993:SF11">
    <property type="entry name" value="N-ACETYLGLUCOSAMINYL-PHOSPHATIDYLINOSITOL DE-N-ACETYLASE"/>
    <property type="match status" value="1"/>
</dbReference>
<gene>
    <name evidence="2" type="ORF">SAMN04490243_2030</name>
</gene>
<dbReference type="InterPro" id="IPR029062">
    <property type="entry name" value="Class_I_gatase-like"/>
</dbReference>
<feature type="chain" id="PRO_5011647968" evidence="1">
    <location>
        <begin position="22"/>
        <end position="844"/>
    </location>
</feature>
<protein>
    <submittedName>
        <fullName evidence="2">GlcNAc-PI de-N-acetylase</fullName>
    </submittedName>
</protein>
<dbReference type="Pfam" id="PF02585">
    <property type="entry name" value="PIG-L"/>
    <property type="match status" value="1"/>
</dbReference>
<reference evidence="2 3" key="1">
    <citation type="submission" date="2016-10" db="EMBL/GenBank/DDBJ databases">
        <authorList>
            <person name="de Groot N.N."/>
        </authorList>
    </citation>
    <scope>NUCLEOTIDE SEQUENCE [LARGE SCALE GENOMIC DNA]</scope>
    <source>
        <strain evidence="2 3">DSM 21019</strain>
    </source>
</reference>
<keyword evidence="1" id="KW-0732">Signal</keyword>
<dbReference type="RefSeq" id="WP_092982481.1">
    <property type="nucleotide sequence ID" value="NZ_FOYQ01000002.1"/>
</dbReference>
<dbReference type="PANTHER" id="PTHR12993">
    <property type="entry name" value="N-ACETYLGLUCOSAMINYL-PHOSPHATIDYLINOSITOL DE-N-ACETYLASE-RELATED"/>
    <property type="match status" value="1"/>
</dbReference>
<dbReference type="Gene3D" id="3.40.50.10320">
    <property type="entry name" value="LmbE-like"/>
    <property type="match status" value="1"/>
</dbReference>
<dbReference type="STRING" id="400055.SAMN04490243_2030"/>
<dbReference type="InterPro" id="IPR024078">
    <property type="entry name" value="LmbE-like_dom_sf"/>
</dbReference>
<dbReference type="OrthoDB" id="9759749at2"/>
<dbReference type="SUPFAM" id="SSF102588">
    <property type="entry name" value="LmbE-like"/>
    <property type="match status" value="1"/>
</dbReference>
<sequence>MIAILKRATLFFAFLPLLLSAQRASTSSSVDLYNDLQKLNFLGSALYVAAHPDDENTRLISYLSNAVHARTAYLSLTRGDGGQNLIGPELRELLGVLRTQELLAARNVDGGEQFFSRAVDFGYSKHPDETLNIWEKDEVLADVVRIIRQFRPDVIVNRFDHRTPGTTHGHHTASAMLSTEAFALTGDSNAYPEQLETLDTWQPKRIFHNTSWWFYGSEERFLEAMKERDLVQLDVGVYYPERGLSNNEIASMASSQHLCQGFGRPLRRGSEGEFLELIEGMPLSGNDLFEGIDTSWGRIAGGSAVGAILYPIAENFNFANPAAHLPKLLEAYQKLSGLEPGFWRDRKLIELKNLIVGTAGLYLEASSQESTGVPGATARVSIELINRSEAAVKLLGITGNSGMQVDTTLNLTQNKRHVLPVTLNIDKDQQLTGPYWLRDAATLGMYNVPEEGLIGKPETPAAFSVDLNIEIEGNSMHINLPVIHRYAEPDKGERYKQFDIVPPVTAGFTETVVIFPNELAQPVQVSLKAQAAGQQGTLKLNIPEGWSVNPAQYNFSLATAGEEKDFTFEVLPPNNASEGSIRPEIQIEGEIYDRELITIAYDHVPTQLVLMPAQVRVVRLDVQKKGQHIGYIMGAGDAVPESLEAIGYTVHRLEVDDISAEALQGMDAVVLGIRAYNVLDDLPFKNPVLLEYVAQGGTMITQYNTSGRGPRDFSSLSPYALQLSRDRVSDENAKVSLLAGDHPVLNFPNKITEADFEGWVQERGLYFPDSWDSQFTPILGMNDPGESRKDGSLLVAPYGEGHYIYTGLSFFRELPAGVPGAFKLFTNMLSIGAEEPKEDREIKG</sequence>
<dbReference type="InterPro" id="IPR003737">
    <property type="entry name" value="GlcNAc_PI_deacetylase-related"/>
</dbReference>
<evidence type="ECO:0000313" key="2">
    <source>
        <dbReference type="EMBL" id="SFR48121.1"/>
    </source>
</evidence>
<feature type="signal peptide" evidence="1">
    <location>
        <begin position="1"/>
        <end position="21"/>
    </location>
</feature>
<name>A0A1I6H1B6_9FLAO</name>
<proteinExistence type="predicted"/>
<keyword evidence="3" id="KW-1185">Reference proteome</keyword>
<evidence type="ECO:0000256" key="1">
    <source>
        <dbReference type="SAM" id="SignalP"/>
    </source>
</evidence>
<accession>A0A1I6H1B6</accession>